<dbReference type="Gene3D" id="3.40.980.20">
    <property type="entry name" value="Four-carbon acid sugar kinase, nucleotide binding domain"/>
    <property type="match status" value="1"/>
</dbReference>
<evidence type="ECO:0000256" key="11">
    <source>
        <dbReference type="ARBA" id="ARBA00039461"/>
    </source>
</evidence>
<dbReference type="Pfam" id="PF17042">
    <property type="entry name" value="NBD_C"/>
    <property type="match status" value="1"/>
</dbReference>
<dbReference type="Gene3D" id="3.40.50.10840">
    <property type="entry name" value="Putative sugar-binding, N-terminal domain"/>
    <property type="match status" value="1"/>
</dbReference>
<dbReference type="SUPFAM" id="SSF142764">
    <property type="entry name" value="YgbK-like"/>
    <property type="match status" value="1"/>
</dbReference>
<reference evidence="15 16" key="1">
    <citation type="submission" date="2021-03" db="EMBL/GenBank/DDBJ databases">
        <authorList>
            <person name="So Y."/>
        </authorList>
    </citation>
    <scope>NUCLEOTIDE SEQUENCE [LARGE SCALE GENOMIC DNA]</scope>
    <source>
        <strain evidence="15 16">SSH11</strain>
    </source>
</reference>
<comment type="function">
    <text evidence="9">Catalyzes the ATP-dependent phosphorylation of 3-oxo-tetronate to 3-oxo-tetronate 4-phosphate.</text>
</comment>
<comment type="caution">
    <text evidence="15">The sequence shown here is derived from an EMBL/GenBank/DDBJ whole genome shotgun (WGS) entry which is preliminary data.</text>
</comment>
<keyword evidence="16" id="KW-1185">Reference proteome</keyword>
<dbReference type="EMBL" id="JAGIZB010000042">
    <property type="protein sequence ID" value="MBP0447578.1"/>
    <property type="molecule type" value="Genomic_DNA"/>
</dbReference>
<keyword evidence="3" id="KW-0547">Nucleotide-binding</keyword>
<comment type="catalytic activity">
    <reaction evidence="8">
        <text>3-dehydro-D-erythronate + ATP = 3-dehydro-4-O-phospho-D-erythronate + ADP + H(+)</text>
        <dbReference type="Rhea" id="RHEA:52556"/>
        <dbReference type="ChEBI" id="CHEBI:15378"/>
        <dbReference type="ChEBI" id="CHEBI:30616"/>
        <dbReference type="ChEBI" id="CHEBI:57958"/>
        <dbReference type="ChEBI" id="CHEBI:136593"/>
        <dbReference type="ChEBI" id="CHEBI:456216"/>
        <dbReference type="EC" id="2.7.1.217"/>
    </reaction>
</comment>
<protein>
    <recommendedName>
        <fullName evidence="11">3-oxo-tetronate kinase</fullName>
        <ecNumber evidence="10">2.7.1.217</ecNumber>
    </recommendedName>
    <alternativeName>
        <fullName evidence="12">3-dehydrotetronate 4-kinase</fullName>
    </alternativeName>
</protein>
<comment type="similarity">
    <text evidence="1">Belongs to the four-carbon acid sugar kinase family.</text>
</comment>
<dbReference type="InterPro" id="IPR050007">
    <property type="entry name" value="OtnK"/>
</dbReference>
<keyword evidence="4 15" id="KW-0418">Kinase</keyword>
<gene>
    <name evidence="15" type="ORF">J8J14_22725</name>
</gene>
<feature type="domain" description="Four-carbon acid sugar kinase nucleotide binding" evidence="14">
    <location>
        <begin position="254"/>
        <end position="410"/>
    </location>
</feature>
<dbReference type="EC" id="2.7.1.217" evidence="10"/>
<dbReference type="InterPro" id="IPR037051">
    <property type="entry name" value="4-carb_acid_sugar_kinase_N_sf"/>
</dbReference>
<dbReference type="GO" id="GO:0016301">
    <property type="term" value="F:kinase activity"/>
    <property type="evidence" value="ECO:0007669"/>
    <property type="project" value="UniProtKB-KW"/>
</dbReference>
<evidence type="ECO:0000256" key="12">
    <source>
        <dbReference type="ARBA" id="ARBA00041377"/>
    </source>
</evidence>
<comment type="catalytic activity">
    <reaction evidence="7">
        <text>3-dehydro-L-erythronate + ATP = 3-dehydro-4-O-phospho-L-erythronate + ADP + H(+)</text>
        <dbReference type="Rhea" id="RHEA:52552"/>
        <dbReference type="ChEBI" id="CHEBI:15378"/>
        <dbReference type="ChEBI" id="CHEBI:30616"/>
        <dbReference type="ChEBI" id="CHEBI:136592"/>
        <dbReference type="ChEBI" id="CHEBI:136670"/>
        <dbReference type="ChEBI" id="CHEBI:456216"/>
        <dbReference type="EC" id="2.7.1.217"/>
    </reaction>
</comment>
<evidence type="ECO:0000256" key="5">
    <source>
        <dbReference type="ARBA" id="ARBA00022840"/>
    </source>
</evidence>
<evidence type="ECO:0000256" key="4">
    <source>
        <dbReference type="ARBA" id="ARBA00022777"/>
    </source>
</evidence>
<evidence type="ECO:0000313" key="15">
    <source>
        <dbReference type="EMBL" id="MBP0447578.1"/>
    </source>
</evidence>
<keyword evidence="2" id="KW-0808">Transferase</keyword>
<keyword evidence="5" id="KW-0067">ATP-binding</keyword>
<feature type="domain" description="Four-carbon acid sugar kinase N-terminal" evidence="13">
    <location>
        <begin position="4"/>
        <end position="228"/>
    </location>
</feature>
<keyword evidence="6" id="KW-0119">Carbohydrate metabolism</keyword>
<name>A0ABS4AM38_9PROT</name>
<evidence type="ECO:0000256" key="7">
    <source>
        <dbReference type="ARBA" id="ARBA00035898"/>
    </source>
</evidence>
<evidence type="ECO:0000256" key="6">
    <source>
        <dbReference type="ARBA" id="ARBA00023277"/>
    </source>
</evidence>
<dbReference type="NCBIfam" id="NF043035">
    <property type="entry name" value="OxoTetrKin"/>
    <property type="match status" value="1"/>
</dbReference>
<evidence type="ECO:0000259" key="13">
    <source>
        <dbReference type="Pfam" id="PF07005"/>
    </source>
</evidence>
<evidence type="ECO:0000313" key="16">
    <source>
        <dbReference type="Proteomes" id="UP000681594"/>
    </source>
</evidence>
<dbReference type="InterPro" id="IPR010737">
    <property type="entry name" value="4-carb_acid_sugar_kinase_N"/>
</dbReference>
<evidence type="ECO:0000256" key="8">
    <source>
        <dbReference type="ARBA" id="ARBA00036346"/>
    </source>
</evidence>
<dbReference type="Pfam" id="PF07005">
    <property type="entry name" value="SBD_N"/>
    <property type="match status" value="1"/>
</dbReference>
<evidence type="ECO:0000256" key="2">
    <source>
        <dbReference type="ARBA" id="ARBA00022679"/>
    </source>
</evidence>
<dbReference type="Proteomes" id="UP000681594">
    <property type="component" value="Unassembled WGS sequence"/>
</dbReference>
<evidence type="ECO:0000256" key="9">
    <source>
        <dbReference type="ARBA" id="ARBA00037335"/>
    </source>
</evidence>
<evidence type="ECO:0000259" key="14">
    <source>
        <dbReference type="Pfam" id="PF17042"/>
    </source>
</evidence>
<dbReference type="InterPro" id="IPR031475">
    <property type="entry name" value="NBD_C"/>
</dbReference>
<evidence type="ECO:0000256" key="1">
    <source>
        <dbReference type="ARBA" id="ARBA00005715"/>
    </source>
</evidence>
<sequence length="418" mass="44079">MMRLGVIADDFTGATDIAGFLVANGLRTVQLNGVPPADLQVQADAVVISLKSRSCPVEDAVSQSLASLDWLRARGCPQFFFKYCSTFDSTPRGNIGPVTDALLDALGEDFTVICPVLPVNGRTIYNGYLFVNGVPLEESGMRHHPVTPMTDSNLMRLMDAQSRGKTGNVPSTIMDEGPEAVRAALADLRARGFRYAVLDALNDAHLVVMGQAVSEMKLVTGGSGLADGMARAWAGTADAAAAAAEGRPAKGRAVVISGSCSQMTNAQVAAYRDAAPSLAVSVERCMSDPAYADELADWVLAQPRNGLAPLVYATMPPEKVKELQDRYGAAEVSEAVEGVFGRLAKRLEEAGFDQFIVAGGETSGVVTQSLGIGGFHIGPQIAPGVPWVRAVGRPLSLALKSGNFGQERFFFEAQDLAA</sequence>
<proteinExistence type="inferred from homology"/>
<accession>A0ABS4AM38</accession>
<dbReference type="InterPro" id="IPR042213">
    <property type="entry name" value="NBD_C_sf"/>
</dbReference>
<organism evidence="15 16">
    <name type="scientific">Pararoseomonas baculiformis</name>
    <dbReference type="NCBI Taxonomy" id="2820812"/>
    <lineage>
        <taxon>Bacteria</taxon>
        <taxon>Pseudomonadati</taxon>
        <taxon>Pseudomonadota</taxon>
        <taxon>Alphaproteobacteria</taxon>
        <taxon>Acetobacterales</taxon>
        <taxon>Acetobacteraceae</taxon>
        <taxon>Pararoseomonas</taxon>
    </lineage>
</organism>
<evidence type="ECO:0000256" key="3">
    <source>
        <dbReference type="ARBA" id="ARBA00022741"/>
    </source>
</evidence>
<evidence type="ECO:0000256" key="10">
    <source>
        <dbReference type="ARBA" id="ARBA00039095"/>
    </source>
</evidence>